<gene>
    <name evidence="1" type="ORF">BCF33_2064</name>
</gene>
<sequence>MTLPLEDFSADPDARAPALSEAARLAAFEAGYAEGWEDALKDAVETRDRVRRALSARLEDLSFTYHEAREATLSQLREVIAAVAEGVLPRLVADGFGARLADAALGMAAPPGAPVTIAVAPAEAAAVRSVLEAPEALRVDLVEDPELEMGQAVLTLGSDARRIDAARLAEKAAEALRAHLSEALDNPKEVADG</sequence>
<dbReference type="Proteomes" id="UP000238801">
    <property type="component" value="Unassembled WGS sequence"/>
</dbReference>
<keyword evidence="1" id="KW-0969">Cilium</keyword>
<accession>A0A2T0X2R1</accession>
<dbReference type="AlphaFoldDB" id="A0A2T0X2R1"/>
<keyword evidence="1" id="KW-0966">Cell projection</keyword>
<keyword evidence="2" id="KW-1185">Reference proteome</keyword>
<reference evidence="1 2" key="1">
    <citation type="submission" date="2018-03" db="EMBL/GenBank/DDBJ databases">
        <title>Genomic Encyclopedia of Archaeal and Bacterial Type Strains, Phase II (KMG-II): from individual species to whole genera.</title>
        <authorList>
            <person name="Goeker M."/>
        </authorList>
    </citation>
    <scope>NUCLEOTIDE SEQUENCE [LARGE SCALE GENOMIC DNA]</scope>
    <source>
        <strain evidence="1 2">DSM 29318</strain>
    </source>
</reference>
<dbReference type="EMBL" id="PVTT01000002">
    <property type="protein sequence ID" value="PRY93197.1"/>
    <property type="molecule type" value="Genomic_DNA"/>
</dbReference>
<protein>
    <submittedName>
        <fullName evidence="1">Flagellar assembly protein FliH</fullName>
    </submittedName>
</protein>
<keyword evidence="1" id="KW-0282">Flagellum</keyword>
<dbReference type="OrthoDB" id="7870971at2"/>
<evidence type="ECO:0000313" key="1">
    <source>
        <dbReference type="EMBL" id="PRY93197.1"/>
    </source>
</evidence>
<name>A0A2T0X2R1_9RHOB</name>
<comment type="caution">
    <text evidence="1">The sequence shown here is derived from an EMBL/GenBank/DDBJ whole genome shotgun (WGS) entry which is preliminary data.</text>
</comment>
<proteinExistence type="predicted"/>
<organism evidence="1 2">
    <name type="scientific">Hasllibacter halocynthiae</name>
    <dbReference type="NCBI Taxonomy" id="595589"/>
    <lineage>
        <taxon>Bacteria</taxon>
        <taxon>Pseudomonadati</taxon>
        <taxon>Pseudomonadota</taxon>
        <taxon>Alphaproteobacteria</taxon>
        <taxon>Rhodobacterales</taxon>
        <taxon>Roseobacteraceae</taxon>
        <taxon>Hasllibacter</taxon>
    </lineage>
</organism>
<evidence type="ECO:0000313" key="2">
    <source>
        <dbReference type="Proteomes" id="UP000238801"/>
    </source>
</evidence>
<dbReference type="RefSeq" id="WP_106160809.1">
    <property type="nucleotide sequence ID" value="NZ_PVTT01000002.1"/>
</dbReference>